<organism evidence="1 2">
    <name type="scientific">Brassica cretica</name>
    <name type="common">Mustard</name>
    <dbReference type="NCBI Taxonomy" id="69181"/>
    <lineage>
        <taxon>Eukaryota</taxon>
        <taxon>Viridiplantae</taxon>
        <taxon>Streptophyta</taxon>
        <taxon>Embryophyta</taxon>
        <taxon>Tracheophyta</taxon>
        <taxon>Spermatophyta</taxon>
        <taxon>Magnoliopsida</taxon>
        <taxon>eudicotyledons</taxon>
        <taxon>Gunneridae</taxon>
        <taxon>Pentapetalae</taxon>
        <taxon>rosids</taxon>
        <taxon>malvids</taxon>
        <taxon>Brassicales</taxon>
        <taxon>Brassicaceae</taxon>
        <taxon>Brassiceae</taxon>
        <taxon>Brassica</taxon>
    </lineage>
</organism>
<reference evidence="1" key="1">
    <citation type="submission" date="2019-12" db="EMBL/GenBank/DDBJ databases">
        <title>Genome sequencing and annotation of Brassica cretica.</title>
        <authorList>
            <person name="Studholme D.J."/>
            <person name="Sarris P.F."/>
        </authorList>
    </citation>
    <scope>NUCLEOTIDE SEQUENCE</scope>
    <source>
        <strain evidence="1">PFS-001/15</strain>
        <tissue evidence="1">Leaf</tissue>
    </source>
</reference>
<comment type="caution">
    <text evidence="1">The sequence shown here is derived from an EMBL/GenBank/DDBJ whole genome shotgun (WGS) entry which is preliminary data.</text>
</comment>
<gene>
    <name evidence="1" type="ORF">F2Q68_00017500</name>
</gene>
<dbReference type="EMBL" id="QGKW02001940">
    <property type="protein sequence ID" value="KAF2556756.1"/>
    <property type="molecule type" value="Genomic_DNA"/>
</dbReference>
<evidence type="ECO:0000313" key="2">
    <source>
        <dbReference type="Proteomes" id="UP000712281"/>
    </source>
</evidence>
<protein>
    <submittedName>
        <fullName evidence="1">Uncharacterized protein</fullName>
    </submittedName>
</protein>
<proteinExistence type="predicted"/>
<name>A0A8S9HK14_BRACR</name>
<dbReference type="AlphaFoldDB" id="A0A8S9HK14"/>
<accession>A0A8S9HK14</accession>
<dbReference type="Proteomes" id="UP000712281">
    <property type="component" value="Unassembled WGS sequence"/>
</dbReference>
<evidence type="ECO:0000313" key="1">
    <source>
        <dbReference type="EMBL" id="KAF2556756.1"/>
    </source>
</evidence>
<sequence length="66" mass="7292">MLQCSAHISLASRKRCKGYSRCDQHVRLIGGLFLEVSSHLQGRLMQSSHGGEGGDTHMLILLARED</sequence>